<evidence type="ECO:0000313" key="1">
    <source>
        <dbReference type="EMBL" id="NIF22877.1"/>
    </source>
</evidence>
<keyword evidence="2" id="KW-1185">Reference proteome</keyword>
<reference evidence="1 2" key="1">
    <citation type="journal article" date="2019" name="bioRxiv">
        <title>Bacteria contribute to plant secondary compound degradation in a generalist herbivore system.</title>
        <authorList>
            <person name="Francoeur C.B."/>
            <person name="Khadempour L."/>
            <person name="Moreira-Soto R.D."/>
            <person name="Gotting K."/>
            <person name="Book A.J."/>
            <person name="Pinto-Tomas A.A."/>
            <person name="Keefover-Ring K."/>
            <person name="Currie C.R."/>
        </authorList>
    </citation>
    <scope>NUCLEOTIDE SEQUENCE [LARGE SCALE GENOMIC DNA]</scope>
    <source>
        <strain evidence="1">Acro-835</strain>
    </source>
</reference>
<dbReference type="EMBL" id="VWXF01000006">
    <property type="protein sequence ID" value="NIF22877.1"/>
    <property type="molecule type" value="Genomic_DNA"/>
</dbReference>
<protein>
    <submittedName>
        <fullName evidence="1">Uncharacterized protein</fullName>
    </submittedName>
</protein>
<evidence type="ECO:0000313" key="2">
    <source>
        <dbReference type="Proteomes" id="UP001515683"/>
    </source>
</evidence>
<proteinExistence type="predicted"/>
<organism evidence="1 2">
    <name type="scientific">Candidatus Pantoea multigeneris</name>
    <dbReference type="NCBI Taxonomy" id="2608357"/>
    <lineage>
        <taxon>Bacteria</taxon>
        <taxon>Pseudomonadati</taxon>
        <taxon>Pseudomonadota</taxon>
        <taxon>Gammaproteobacteria</taxon>
        <taxon>Enterobacterales</taxon>
        <taxon>Erwiniaceae</taxon>
        <taxon>Pantoea</taxon>
    </lineage>
</organism>
<dbReference type="RefSeq" id="WP_167015799.1">
    <property type="nucleotide sequence ID" value="NZ_VWXF01000006.1"/>
</dbReference>
<comment type="caution">
    <text evidence="1">The sequence shown here is derived from an EMBL/GenBank/DDBJ whole genome shotgun (WGS) entry which is preliminary data.</text>
</comment>
<gene>
    <name evidence="1" type="ORF">F3J40_14865</name>
</gene>
<sequence length="584" mass="65544">MYQGYPDFQHIIITDNQRLIASYQQAGNWYIYPQTLAILDEQPLAFALDIVRSYSQAIIYGRLSFTPVLQYASRETLTDFSRDYPADSVQILSIQPGYLLFSPPQQISAPFTAGHYEAAWYSAQDIQFMLLLDNDDTQLLERTLLDGIVGFAARMDGFVTGVAPRLDYNVSCDPAALIASLAAGIKESHALPDGRIAFDYAQLSEYLFEHLTLLPLQFEPRIKDPDIALFRLLSAALLDRLFNRFGAPLAGSAENNQCWISLEQPAAGREIFELQREVLTQRPLCFQFDPFGAAQQIAQVEPDDIIHRVTTPALPQDQLAITVIYAWPEGLVAETALDVQISIPAGNLYPQPQSDTQSLRPGKSELQFVFRNNSYPASGSYHYQLLLNVPATEGYLKFVGEKRSFSQPVDVLDYRSLPVSFFRLTAESNLLHSSELTGKYRSGDLCQTFILSVDTPNFSAPCLSENSEARLAAHQTGGSGVVDLPEPVTQSGRIGLSSFPQYGPHQATIRVQLAESLTSVMLCFISEEGYDEDLHVFTHQQDEFIYHWRVTSLFHPRFRYRIGEEGPWSDWVTDDQNLFIGAEE</sequence>
<name>A0ABX0REQ2_9GAMM</name>
<accession>A0ABX0REQ2</accession>
<dbReference type="Proteomes" id="UP001515683">
    <property type="component" value="Unassembled WGS sequence"/>
</dbReference>